<keyword evidence="1" id="KW-0805">Transcription regulation</keyword>
<comment type="caution">
    <text evidence="6">The sequence shown here is derived from an EMBL/GenBank/DDBJ whole genome shotgun (WGS) entry which is preliminary data.</text>
</comment>
<dbReference type="InterPro" id="IPR047640">
    <property type="entry name" value="RpiR-like"/>
</dbReference>
<keyword evidence="3" id="KW-0804">Transcription</keyword>
<gene>
    <name evidence="6" type="ORF">ACFO26_03335</name>
</gene>
<dbReference type="InterPro" id="IPR009057">
    <property type="entry name" value="Homeodomain-like_sf"/>
</dbReference>
<dbReference type="PROSITE" id="PS51464">
    <property type="entry name" value="SIS"/>
    <property type="match status" value="1"/>
</dbReference>
<dbReference type="RefSeq" id="WP_213533727.1">
    <property type="nucleotide sequence ID" value="NZ_BOVQ01000002.1"/>
</dbReference>
<keyword evidence="2" id="KW-0238">DNA-binding</keyword>
<dbReference type="InterPro" id="IPR035472">
    <property type="entry name" value="RpiR-like_SIS"/>
</dbReference>
<dbReference type="InterPro" id="IPR000281">
    <property type="entry name" value="HTH_RpiR"/>
</dbReference>
<dbReference type="Pfam" id="PF01418">
    <property type="entry name" value="HTH_6"/>
    <property type="match status" value="1"/>
</dbReference>
<feature type="domain" description="HTH rpiR-type" evidence="4">
    <location>
        <begin position="1"/>
        <end position="73"/>
    </location>
</feature>
<dbReference type="PANTHER" id="PTHR30514:SF1">
    <property type="entry name" value="HTH-TYPE TRANSCRIPTIONAL REGULATOR HEXR-RELATED"/>
    <property type="match status" value="1"/>
</dbReference>
<dbReference type="Proteomes" id="UP001595987">
    <property type="component" value="Unassembled WGS sequence"/>
</dbReference>
<evidence type="ECO:0000256" key="1">
    <source>
        <dbReference type="ARBA" id="ARBA00023015"/>
    </source>
</evidence>
<evidence type="ECO:0000313" key="7">
    <source>
        <dbReference type="Proteomes" id="UP001595987"/>
    </source>
</evidence>
<dbReference type="InterPro" id="IPR036388">
    <property type="entry name" value="WH-like_DNA-bd_sf"/>
</dbReference>
<evidence type="ECO:0000256" key="3">
    <source>
        <dbReference type="ARBA" id="ARBA00023163"/>
    </source>
</evidence>
<dbReference type="PANTHER" id="PTHR30514">
    <property type="entry name" value="GLUCOKINASE"/>
    <property type="match status" value="1"/>
</dbReference>
<feature type="domain" description="SIS" evidence="5">
    <location>
        <begin position="105"/>
        <end position="246"/>
    </location>
</feature>
<protein>
    <submittedName>
        <fullName evidence="6">MurR/RpiR family transcriptional regulator</fullName>
    </submittedName>
</protein>
<dbReference type="CDD" id="cd05013">
    <property type="entry name" value="SIS_RpiR"/>
    <property type="match status" value="1"/>
</dbReference>
<dbReference type="SUPFAM" id="SSF53697">
    <property type="entry name" value="SIS domain"/>
    <property type="match status" value="1"/>
</dbReference>
<evidence type="ECO:0000259" key="4">
    <source>
        <dbReference type="PROSITE" id="PS51071"/>
    </source>
</evidence>
<evidence type="ECO:0000256" key="2">
    <source>
        <dbReference type="ARBA" id="ARBA00023125"/>
    </source>
</evidence>
<dbReference type="InterPro" id="IPR001347">
    <property type="entry name" value="SIS_dom"/>
</dbReference>
<reference evidence="7" key="1">
    <citation type="journal article" date="2019" name="Int. J. Syst. Evol. Microbiol.">
        <title>The Global Catalogue of Microorganisms (GCM) 10K type strain sequencing project: providing services to taxonomists for standard genome sequencing and annotation.</title>
        <authorList>
            <consortium name="The Broad Institute Genomics Platform"/>
            <consortium name="The Broad Institute Genome Sequencing Center for Infectious Disease"/>
            <person name="Wu L."/>
            <person name="Ma J."/>
        </authorList>
    </citation>
    <scope>NUCLEOTIDE SEQUENCE [LARGE SCALE GENOMIC DNA]</scope>
    <source>
        <strain evidence="7">CCUG 63287</strain>
    </source>
</reference>
<evidence type="ECO:0000313" key="6">
    <source>
        <dbReference type="EMBL" id="MFC4651931.1"/>
    </source>
</evidence>
<sequence length="252" mass="28393">MFQPEQISKLNDLEALVFDFIIKSPEQVQQMTIRDLASKVHVSTSTIVRLCSKLGFEGWADLKFYLKSQFREKTPEEQHYDNMLEFDMFLRRMNTNAYQERLNQAAKLIAEADYTIFLGLGTSGSLSSYATKYFVNTGLRSFVITDPFQAVQVKGIGNIVAVILSVSGETEQVVNKELEFKAEGAKIISITNTEDCTVAKLADLQISYNLVNEWSKQYPLGNLTTSLPALAILEILAHKSIDNVVKQMKKSE</sequence>
<dbReference type="InterPro" id="IPR046348">
    <property type="entry name" value="SIS_dom_sf"/>
</dbReference>
<dbReference type="SUPFAM" id="SSF46689">
    <property type="entry name" value="Homeodomain-like"/>
    <property type="match status" value="1"/>
</dbReference>
<dbReference type="Gene3D" id="3.40.50.10490">
    <property type="entry name" value="Glucose-6-phosphate isomerase like protein, domain 1"/>
    <property type="match status" value="1"/>
</dbReference>
<dbReference type="EMBL" id="JBHSGD010000004">
    <property type="protein sequence ID" value="MFC4651931.1"/>
    <property type="molecule type" value="Genomic_DNA"/>
</dbReference>
<dbReference type="Pfam" id="PF01380">
    <property type="entry name" value="SIS"/>
    <property type="match status" value="1"/>
</dbReference>
<evidence type="ECO:0000259" key="5">
    <source>
        <dbReference type="PROSITE" id="PS51464"/>
    </source>
</evidence>
<dbReference type="PROSITE" id="PS51071">
    <property type="entry name" value="HTH_RPIR"/>
    <property type="match status" value="1"/>
</dbReference>
<organism evidence="6 7">
    <name type="scientific">Lactococcus nasutitermitis</name>
    <dbReference type="NCBI Taxonomy" id="1652957"/>
    <lineage>
        <taxon>Bacteria</taxon>
        <taxon>Bacillati</taxon>
        <taxon>Bacillota</taxon>
        <taxon>Bacilli</taxon>
        <taxon>Lactobacillales</taxon>
        <taxon>Streptococcaceae</taxon>
        <taxon>Lactococcus</taxon>
    </lineage>
</organism>
<accession>A0ABV9JCB9</accession>
<name>A0ABV9JCB9_9LACT</name>
<keyword evidence="7" id="KW-1185">Reference proteome</keyword>
<dbReference type="Gene3D" id="1.10.10.10">
    <property type="entry name" value="Winged helix-like DNA-binding domain superfamily/Winged helix DNA-binding domain"/>
    <property type="match status" value="1"/>
</dbReference>
<proteinExistence type="predicted"/>